<protein>
    <submittedName>
        <fullName evidence="2">Uncharacterized protein</fullName>
    </submittedName>
</protein>
<dbReference type="RefSeq" id="WP_089708563.1">
    <property type="nucleotide sequence ID" value="NZ_FNII01000033.1"/>
</dbReference>
<accession>A0A1H0JUP2</accession>
<feature type="region of interest" description="Disordered" evidence="1">
    <location>
        <begin position="1"/>
        <end position="31"/>
    </location>
</feature>
<feature type="compositionally biased region" description="Polar residues" evidence="1">
    <location>
        <begin position="121"/>
        <end position="137"/>
    </location>
</feature>
<evidence type="ECO:0000313" key="2">
    <source>
        <dbReference type="EMBL" id="SDO47131.1"/>
    </source>
</evidence>
<feature type="compositionally biased region" description="Basic and acidic residues" evidence="1">
    <location>
        <begin position="154"/>
        <end position="181"/>
    </location>
</feature>
<organism evidence="2 3">
    <name type="scientific">Vreelandella arcis</name>
    <dbReference type="NCBI Taxonomy" id="416873"/>
    <lineage>
        <taxon>Bacteria</taxon>
        <taxon>Pseudomonadati</taxon>
        <taxon>Pseudomonadota</taxon>
        <taxon>Gammaproteobacteria</taxon>
        <taxon>Oceanospirillales</taxon>
        <taxon>Halomonadaceae</taxon>
        <taxon>Vreelandella</taxon>
    </lineage>
</organism>
<gene>
    <name evidence="2" type="ORF">SAMN04487951_1339</name>
</gene>
<reference evidence="3" key="1">
    <citation type="submission" date="2016-10" db="EMBL/GenBank/DDBJ databases">
        <authorList>
            <person name="Varghese N."/>
            <person name="Submissions S."/>
        </authorList>
    </citation>
    <scope>NUCLEOTIDE SEQUENCE [LARGE SCALE GENOMIC DNA]</scope>
    <source>
        <strain evidence="3">CGMCC 1.6494</strain>
    </source>
</reference>
<dbReference type="AlphaFoldDB" id="A0A1H0JUP2"/>
<keyword evidence="3" id="KW-1185">Reference proteome</keyword>
<evidence type="ECO:0000313" key="3">
    <source>
        <dbReference type="Proteomes" id="UP000199677"/>
    </source>
</evidence>
<dbReference type="Proteomes" id="UP000199677">
    <property type="component" value="Unassembled WGS sequence"/>
</dbReference>
<feature type="region of interest" description="Disordered" evidence="1">
    <location>
        <begin position="93"/>
        <end position="181"/>
    </location>
</feature>
<name>A0A1H0JUP2_9GAMM</name>
<dbReference type="EMBL" id="FNII01000033">
    <property type="protein sequence ID" value="SDO47131.1"/>
    <property type="molecule type" value="Genomic_DNA"/>
</dbReference>
<proteinExistence type="predicted"/>
<evidence type="ECO:0000256" key="1">
    <source>
        <dbReference type="SAM" id="MobiDB-lite"/>
    </source>
</evidence>
<sequence length="204" mass="23603">MESSELKSLKNAALRASQNTHSFKGKPEERKKLKKYDDWIVDEYPGLSIRSMAIAIRKHGVDLSISSLRRYVKAILVDRGVIRDNTKSIKDETLSQNSINHEVPAERSHTKSTPELIGNNELESASSGGETIPNENKSSIKNDTDSRPQWVIDQEQKKLREEQRKEEELRDKPWKDPRLTMDERRRLQTEYVTKNAESVFKLKK</sequence>